<sequence length="211" mass="23530">MVLQVAPAGEADAPRAITIENLAYGPSPNSRVLFPGPFPEGDTFRLNALVEGRRKDPACQWMKVVDTELASGGGDGTIAFTQFFVWERESINHPREWGPGTNVEACEALFGGMKAKWWERFQGRPHLYLKLLHTDPAHQRRGAGGMLLTYITNEADRLGLEAYLEATPEGFPLYIKYGFEELDRHSVDFSKWGGDSEPESVLMLRKAKMSG</sequence>
<dbReference type="Pfam" id="PF00583">
    <property type="entry name" value="Acetyltransf_1"/>
    <property type="match status" value="1"/>
</dbReference>
<dbReference type="Proteomes" id="UP001338125">
    <property type="component" value="Unassembled WGS sequence"/>
</dbReference>
<comment type="caution">
    <text evidence="2">The sequence shown here is derived from an EMBL/GenBank/DDBJ whole genome shotgun (WGS) entry which is preliminary data.</text>
</comment>
<dbReference type="InterPro" id="IPR000182">
    <property type="entry name" value="GNAT_dom"/>
</dbReference>
<evidence type="ECO:0000313" key="3">
    <source>
        <dbReference type="Proteomes" id="UP001338125"/>
    </source>
</evidence>
<protein>
    <recommendedName>
        <fullName evidence="1">N-acetyltransferase domain-containing protein</fullName>
    </recommendedName>
</protein>
<dbReference type="PANTHER" id="PTHR42791">
    <property type="entry name" value="GNAT FAMILY ACETYLTRANSFERASE"/>
    <property type="match status" value="1"/>
</dbReference>
<dbReference type="PROSITE" id="PS51186">
    <property type="entry name" value="GNAT"/>
    <property type="match status" value="1"/>
</dbReference>
<keyword evidence="3" id="KW-1185">Reference proteome</keyword>
<proteinExistence type="predicted"/>
<gene>
    <name evidence="2" type="ORF">PT974_01942</name>
</gene>
<dbReference type="CDD" id="cd04301">
    <property type="entry name" value="NAT_SF"/>
    <property type="match status" value="1"/>
</dbReference>
<accession>A0ABR0SXU2</accession>
<feature type="domain" description="N-acetyltransferase" evidence="1">
    <location>
        <begin position="120"/>
        <end position="208"/>
    </location>
</feature>
<dbReference type="Gene3D" id="3.40.630.30">
    <property type="match status" value="1"/>
</dbReference>
<organism evidence="2 3">
    <name type="scientific">Cladobotryum mycophilum</name>
    <dbReference type="NCBI Taxonomy" id="491253"/>
    <lineage>
        <taxon>Eukaryota</taxon>
        <taxon>Fungi</taxon>
        <taxon>Dikarya</taxon>
        <taxon>Ascomycota</taxon>
        <taxon>Pezizomycotina</taxon>
        <taxon>Sordariomycetes</taxon>
        <taxon>Hypocreomycetidae</taxon>
        <taxon>Hypocreales</taxon>
        <taxon>Hypocreaceae</taxon>
        <taxon>Cladobotryum</taxon>
    </lineage>
</organism>
<dbReference type="InterPro" id="IPR052523">
    <property type="entry name" value="Trichothecene_AcTrans"/>
</dbReference>
<dbReference type="SUPFAM" id="SSF55729">
    <property type="entry name" value="Acyl-CoA N-acyltransferases (Nat)"/>
    <property type="match status" value="1"/>
</dbReference>
<evidence type="ECO:0000313" key="2">
    <source>
        <dbReference type="EMBL" id="KAK5996605.1"/>
    </source>
</evidence>
<dbReference type="EMBL" id="JAVFKD010000002">
    <property type="protein sequence ID" value="KAK5996605.1"/>
    <property type="molecule type" value="Genomic_DNA"/>
</dbReference>
<dbReference type="PANTHER" id="PTHR42791:SF14">
    <property type="entry name" value="N-ACETYLTRANSFERASE DOMAIN-CONTAINING PROTEIN"/>
    <property type="match status" value="1"/>
</dbReference>
<dbReference type="InterPro" id="IPR016181">
    <property type="entry name" value="Acyl_CoA_acyltransferase"/>
</dbReference>
<evidence type="ECO:0000259" key="1">
    <source>
        <dbReference type="PROSITE" id="PS51186"/>
    </source>
</evidence>
<name>A0ABR0SXU2_9HYPO</name>
<reference evidence="2 3" key="1">
    <citation type="submission" date="2024-01" db="EMBL/GenBank/DDBJ databases">
        <title>Complete genome of Cladobotryum mycophilum ATHUM6906.</title>
        <authorList>
            <person name="Christinaki A.C."/>
            <person name="Myridakis A.I."/>
            <person name="Kouvelis V.N."/>
        </authorList>
    </citation>
    <scope>NUCLEOTIDE SEQUENCE [LARGE SCALE GENOMIC DNA]</scope>
    <source>
        <strain evidence="2 3">ATHUM6906</strain>
    </source>
</reference>